<proteinExistence type="predicted"/>
<sequence>MTPLLYRLLHPKSPNPSPGGSPREPDGCSRVFWIGMFLVALIFGFLFWYFEVR</sequence>
<keyword evidence="1" id="KW-1133">Transmembrane helix</keyword>
<dbReference type="RefSeq" id="WP_165864294.1">
    <property type="nucleotide sequence ID" value="NZ_AP025739.1"/>
</dbReference>
<dbReference type="KEGG" id="ccot:CCAX7_41910"/>
<organism evidence="2 3">
    <name type="scientific">Capsulimonas corticalis</name>
    <dbReference type="NCBI Taxonomy" id="2219043"/>
    <lineage>
        <taxon>Bacteria</taxon>
        <taxon>Bacillati</taxon>
        <taxon>Armatimonadota</taxon>
        <taxon>Armatimonadia</taxon>
        <taxon>Capsulimonadales</taxon>
        <taxon>Capsulimonadaceae</taxon>
        <taxon>Capsulimonas</taxon>
    </lineage>
</organism>
<evidence type="ECO:0000313" key="2">
    <source>
        <dbReference type="EMBL" id="BDI32140.1"/>
    </source>
</evidence>
<keyword evidence="1" id="KW-0812">Transmembrane</keyword>
<protein>
    <submittedName>
        <fullName evidence="2">Uncharacterized protein</fullName>
    </submittedName>
</protein>
<reference evidence="2 3" key="1">
    <citation type="journal article" date="2019" name="Int. J. Syst. Evol. Microbiol.">
        <title>Capsulimonas corticalis gen. nov., sp. nov., an aerobic capsulated bacterium, of a novel bacterial order, Capsulimonadales ord. nov., of the class Armatimonadia of the phylum Armatimonadetes.</title>
        <authorList>
            <person name="Li J."/>
            <person name="Kudo C."/>
            <person name="Tonouchi A."/>
        </authorList>
    </citation>
    <scope>NUCLEOTIDE SEQUENCE [LARGE SCALE GENOMIC DNA]</scope>
    <source>
        <strain evidence="2 3">AX-7</strain>
    </source>
</reference>
<accession>A0A9N7QEC6</accession>
<feature type="transmembrane region" description="Helical" evidence="1">
    <location>
        <begin position="31"/>
        <end position="50"/>
    </location>
</feature>
<name>A0A9N7QEC6_9BACT</name>
<dbReference type="EMBL" id="AP025739">
    <property type="protein sequence ID" value="BDI32140.1"/>
    <property type="molecule type" value="Genomic_DNA"/>
</dbReference>
<dbReference type="AlphaFoldDB" id="A0A9N7QEC6"/>
<dbReference type="Proteomes" id="UP000287394">
    <property type="component" value="Chromosome"/>
</dbReference>
<keyword evidence="1" id="KW-0472">Membrane</keyword>
<evidence type="ECO:0000256" key="1">
    <source>
        <dbReference type="SAM" id="Phobius"/>
    </source>
</evidence>
<keyword evidence="3" id="KW-1185">Reference proteome</keyword>
<evidence type="ECO:0000313" key="3">
    <source>
        <dbReference type="Proteomes" id="UP000287394"/>
    </source>
</evidence>
<gene>
    <name evidence="2" type="ORF">CCAX7_41910</name>
</gene>